<keyword evidence="14" id="KW-1185">Reference proteome</keyword>
<gene>
    <name evidence="13" type="ORF">WICPIJ_008676</name>
</gene>
<keyword evidence="7" id="KW-0175">Coiled coil</keyword>
<keyword evidence="5" id="KW-0931">ER-Golgi transport</keyword>
<dbReference type="OrthoDB" id="3980975at2759"/>
<feature type="transmembrane region" description="Helical" evidence="11">
    <location>
        <begin position="218"/>
        <end position="235"/>
    </location>
</feature>
<comment type="similarity">
    <text evidence="9">Belongs to the SEC20 family.</text>
</comment>
<dbReference type="GO" id="GO:0005789">
    <property type="term" value="C:endoplasmic reticulum membrane"/>
    <property type="evidence" value="ECO:0007669"/>
    <property type="project" value="UniProtKB-SubCell"/>
</dbReference>
<evidence type="ECO:0000259" key="12">
    <source>
        <dbReference type="Pfam" id="PF03908"/>
    </source>
</evidence>
<dbReference type="PANTHER" id="PTHR12825">
    <property type="entry name" value="BNIP1-RELATED"/>
    <property type="match status" value="1"/>
</dbReference>
<keyword evidence="2" id="KW-0813">Transport</keyword>
<reference evidence="13" key="2">
    <citation type="submission" date="2021-01" db="EMBL/GenBank/DDBJ databases">
        <authorList>
            <person name="Schikora-Tamarit M.A."/>
        </authorList>
    </citation>
    <scope>NUCLEOTIDE SEQUENCE</scope>
    <source>
        <strain evidence="13">CBS2887</strain>
    </source>
</reference>
<evidence type="ECO:0000256" key="8">
    <source>
        <dbReference type="ARBA" id="ARBA00023136"/>
    </source>
</evidence>
<name>A0A9P8PW21_WICPI</name>
<dbReference type="Proteomes" id="UP000774326">
    <property type="component" value="Unassembled WGS sequence"/>
</dbReference>
<dbReference type="InterPro" id="IPR056173">
    <property type="entry name" value="Sec20_C"/>
</dbReference>
<evidence type="ECO:0000256" key="9">
    <source>
        <dbReference type="ARBA" id="ARBA00037934"/>
    </source>
</evidence>
<evidence type="ECO:0000256" key="2">
    <source>
        <dbReference type="ARBA" id="ARBA00022448"/>
    </source>
</evidence>
<keyword evidence="8 11" id="KW-0472">Membrane</keyword>
<feature type="compositionally biased region" description="Polar residues" evidence="10">
    <location>
        <begin position="327"/>
        <end position="339"/>
    </location>
</feature>
<dbReference type="Pfam" id="PF03908">
    <property type="entry name" value="Sec20"/>
    <property type="match status" value="1"/>
</dbReference>
<evidence type="ECO:0000313" key="13">
    <source>
        <dbReference type="EMBL" id="KAH3679207.1"/>
    </source>
</evidence>
<keyword evidence="4" id="KW-0256">Endoplasmic reticulum</keyword>
<protein>
    <recommendedName>
        <fullName evidence="12">Sec20 C-terminal domain-containing protein</fullName>
    </recommendedName>
</protein>
<keyword evidence="6 11" id="KW-1133">Transmembrane helix</keyword>
<evidence type="ECO:0000256" key="3">
    <source>
        <dbReference type="ARBA" id="ARBA00022692"/>
    </source>
</evidence>
<dbReference type="GO" id="GO:0031201">
    <property type="term" value="C:SNARE complex"/>
    <property type="evidence" value="ECO:0007669"/>
    <property type="project" value="TreeGrafter"/>
</dbReference>
<dbReference type="GO" id="GO:0005484">
    <property type="term" value="F:SNAP receptor activity"/>
    <property type="evidence" value="ECO:0007669"/>
    <property type="project" value="InterPro"/>
</dbReference>
<accession>A0A9P8PW21</accession>
<feature type="domain" description="Sec20 C-terminal" evidence="12">
    <location>
        <begin position="147"/>
        <end position="238"/>
    </location>
</feature>
<dbReference type="InterPro" id="IPR005606">
    <property type="entry name" value="Sec20"/>
</dbReference>
<keyword evidence="3 11" id="KW-0812">Transmembrane</keyword>
<dbReference type="AlphaFoldDB" id="A0A9P8PW21"/>
<evidence type="ECO:0000256" key="5">
    <source>
        <dbReference type="ARBA" id="ARBA00022892"/>
    </source>
</evidence>
<comment type="subcellular location">
    <subcellularLocation>
        <location evidence="1">Endoplasmic reticulum membrane</location>
        <topology evidence="1">Single-pass type IV membrane protein</topology>
    </subcellularLocation>
</comment>
<comment type="caution">
    <text evidence="13">The sequence shown here is derived from an EMBL/GenBank/DDBJ whole genome shotgun (WGS) entry which is preliminary data.</text>
</comment>
<evidence type="ECO:0000256" key="4">
    <source>
        <dbReference type="ARBA" id="ARBA00022824"/>
    </source>
</evidence>
<evidence type="ECO:0000256" key="1">
    <source>
        <dbReference type="ARBA" id="ARBA00004163"/>
    </source>
</evidence>
<sequence>MDLRTEFSQLQQLQSSLLTAFHSISPSHSNESNRLSIINVTYKYQEILNFIKAELEFLYNYPLELEISEGIEDIFQYDRALEFLVNFKRNFSELQFKLRDGIKQSFQQSKESKYRIKHSKKDDEHLASVIKLEDLSSSKSINDKLLSTNKSITSKLQQSSTVLQSTLLQSQLNLDDLTTQDQTLSELSDKYTSLKGVLNKSDEFVKNIRLSNKRDKQWMYYSLIFFALCCAKVIWSRLLKFPYRICKYFLWLVFWSVGLVKRGSANDMVVISSSIVADTTSLATSTDSGNEYSMESVISTATKQTHHPVIEQIRPDPESKQEEVQVPQGSTANSEYDANFVETTTDSYEEQLSRIIDEL</sequence>
<evidence type="ECO:0000313" key="14">
    <source>
        <dbReference type="Proteomes" id="UP000774326"/>
    </source>
</evidence>
<dbReference type="PANTHER" id="PTHR12825:SF0">
    <property type="entry name" value="VESICLE TRANSPORT PROTEIN SEC20"/>
    <property type="match status" value="1"/>
</dbReference>
<evidence type="ECO:0000256" key="11">
    <source>
        <dbReference type="SAM" id="Phobius"/>
    </source>
</evidence>
<evidence type="ECO:0000256" key="7">
    <source>
        <dbReference type="ARBA" id="ARBA00023054"/>
    </source>
</evidence>
<dbReference type="EMBL" id="JAEUBG010005007">
    <property type="protein sequence ID" value="KAH3679207.1"/>
    <property type="molecule type" value="Genomic_DNA"/>
</dbReference>
<reference evidence="13" key="1">
    <citation type="journal article" date="2021" name="Open Biol.">
        <title>Shared evolutionary footprints suggest mitochondrial oxidative damage underlies multiple complex I losses in fungi.</title>
        <authorList>
            <person name="Schikora-Tamarit M.A."/>
            <person name="Marcet-Houben M."/>
            <person name="Nosek J."/>
            <person name="Gabaldon T."/>
        </authorList>
    </citation>
    <scope>NUCLEOTIDE SEQUENCE</scope>
    <source>
        <strain evidence="13">CBS2887</strain>
    </source>
</reference>
<dbReference type="GO" id="GO:0006890">
    <property type="term" value="P:retrograde vesicle-mediated transport, Golgi to endoplasmic reticulum"/>
    <property type="evidence" value="ECO:0007669"/>
    <property type="project" value="InterPro"/>
</dbReference>
<feature type="region of interest" description="Disordered" evidence="10">
    <location>
        <begin position="316"/>
        <end position="339"/>
    </location>
</feature>
<evidence type="ECO:0000256" key="6">
    <source>
        <dbReference type="ARBA" id="ARBA00022989"/>
    </source>
</evidence>
<organism evidence="13 14">
    <name type="scientific">Wickerhamomyces pijperi</name>
    <name type="common">Yeast</name>
    <name type="synonym">Pichia pijperi</name>
    <dbReference type="NCBI Taxonomy" id="599730"/>
    <lineage>
        <taxon>Eukaryota</taxon>
        <taxon>Fungi</taxon>
        <taxon>Dikarya</taxon>
        <taxon>Ascomycota</taxon>
        <taxon>Saccharomycotina</taxon>
        <taxon>Saccharomycetes</taxon>
        <taxon>Phaffomycetales</taxon>
        <taxon>Wickerhamomycetaceae</taxon>
        <taxon>Wickerhamomyces</taxon>
    </lineage>
</organism>
<proteinExistence type="inferred from homology"/>
<evidence type="ECO:0000256" key="10">
    <source>
        <dbReference type="SAM" id="MobiDB-lite"/>
    </source>
</evidence>